<reference evidence="3 4" key="1">
    <citation type="submission" date="2013-12" db="EMBL/GenBank/DDBJ databases">
        <title>Annotated genome of Streptomyces scopuliridis.</title>
        <authorList>
            <person name="Olson J.B."/>
        </authorList>
    </citation>
    <scope>NUCLEOTIDE SEQUENCE [LARGE SCALE GENOMIC DNA]</scope>
    <source>
        <strain evidence="3 4">RB72</strain>
    </source>
</reference>
<keyword evidence="2" id="KW-0472">Membrane</keyword>
<dbReference type="RefSeq" id="WP_051746434.1">
    <property type="nucleotide sequence ID" value="NZ_AZSP01000007.1"/>
</dbReference>
<gene>
    <name evidence="3" type="ORF">Y717_28095</name>
</gene>
<name>A0A2T7TFZ3_9ACTN</name>
<organism evidence="3 4">
    <name type="scientific">Streptomyces scopuliridis RB72</name>
    <dbReference type="NCBI Taxonomy" id="1440053"/>
    <lineage>
        <taxon>Bacteria</taxon>
        <taxon>Bacillati</taxon>
        <taxon>Actinomycetota</taxon>
        <taxon>Actinomycetes</taxon>
        <taxon>Kitasatosporales</taxon>
        <taxon>Streptomycetaceae</taxon>
        <taxon>Streptomyces</taxon>
    </lineage>
</organism>
<feature type="compositionally biased region" description="Low complexity" evidence="1">
    <location>
        <begin position="186"/>
        <end position="202"/>
    </location>
</feature>
<sequence>MPDSTSAGAAQGAAGDARLLALRAEVEKLITEARIGARRAQRRAKLWHATYLSLGFPAAVLAGISGAAGLASAGARVPAAILALLAAGFSAGSTFLRADARHMTNLRRRYAWQILETRARLVLAYDAYEGPEQLHTALLGLHELRIAVPSSALILAEQQAPTYQAPVGVPAPTIPAPTLPPPAVQPPTVTAPTVQPLTVPAPTAQPPAIPPPSPSPGPSPEPPDPVG</sequence>
<dbReference type="OrthoDB" id="4255197at2"/>
<feature type="compositionally biased region" description="Pro residues" evidence="1">
    <location>
        <begin position="203"/>
        <end position="227"/>
    </location>
</feature>
<feature type="region of interest" description="Disordered" evidence="1">
    <location>
        <begin position="174"/>
        <end position="227"/>
    </location>
</feature>
<dbReference type="AlphaFoldDB" id="A0A2T7TFZ3"/>
<feature type="compositionally biased region" description="Pro residues" evidence="1">
    <location>
        <begin position="174"/>
        <end position="185"/>
    </location>
</feature>
<accession>A0A2T7TFZ3</accession>
<proteinExistence type="predicted"/>
<feature type="transmembrane region" description="Helical" evidence="2">
    <location>
        <begin position="77"/>
        <end position="98"/>
    </location>
</feature>
<dbReference type="Proteomes" id="UP000245992">
    <property type="component" value="Unassembled WGS sequence"/>
</dbReference>
<evidence type="ECO:0008006" key="5">
    <source>
        <dbReference type="Google" id="ProtNLM"/>
    </source>
</evidence>
<evidence type="ECO:0000256" key="1">
    <source>
        <dbReference type="SAM" id="MobiDB-lite"/>
    </source>
</evidence>
<evidence type="ECO:0000313" key="3">
    <source>
        <dbReference type="EMBL" id="PVE14069.1"/>
    </source>
</evidence>
<keyword evidence="2" id="KW-0812">Transmembrane</keyword>
<keyword evidence="2" id="KW-1133">Transmembrane helix</keyword>
<keyword evidence="4" id="KW-1185">Reference proteome</keyword>
<evidence type="ECO:0000256" key="2">
    <source>
        <dbReference type="SAM" id="Phobius"/>
    </source>
</evidence>
<dbReference type="EMBL" id="AZSP01000007">
    <property type="protein sequence ID" value="PVE14069.1"/>
    <property type="molecule type" value="Genomic_DNA"/>
</dbReference>
<evidence type="ECO:0000313" key="4">
    <source>
        <dbReference type="Proteomes" id="UP000245992"/>
    </source>
</evidence>
<feature type="transmembrane region" description="Helical" evidence="2">
    <location>
        <begin position="49"/>
        <end position="71"/>
    </location>
</feature>
<protein>
    <recommendedName>
        <fullName evidence="5">SMODS and SLOG-associating 2TM effector domain-containing protein</fullName>
    </recommendedName>
</protein>
<comment type="caution">
    <text evidence="3">The sequence shown here is derived from an EMBL/GenBank/DDBJ whole genome shotgun (WGS) entry which is preliminary data.</text>
</comment>